<dbReference type="EMBL" id="FLQU01000503">
    <property type="protein sequence ID" value="SBS86562.1"/>
    <property type="molecule type" value="Genomic_DNA"/>
</dbReference>
<feature type="compositionally biased region" description="Basic and acidic residues" evidence="1">
    <location>
        <begin position="7"/>
        <end position="44"/>
    </location>
</feature>
<organism evidence="2 5">
    <name type="scientific">Plasmodium ovale curtisi</name>
    <dbReference type="NCBI Taxonomy" id="864141"/>
    <lineage>
        <taxon>Eukaryota</taxon>
        <taxon>Sar</taxon>
        <taxon>Alveolata</taxon>
        <taxon>Apicomplexa</taxon>
        <taxon>Aconoidasida</taxon>
        <taxon>Haemosporida</taxon>
        <taxon>Plasmodiidae</taxon>
        <taxon>Plasmodium</taxon>
        <taxon>Plasmodium (Plasmodium)</taxon>
    </lineage>
</organism>
<reference evidence="2" key="2">
    <citation type="submission" date="2016-05" db="EMBL/GenBank/DDBJ databases">
        <authorList>
            <person name="Lavstsen T."/>
            <person name="Jespersen J.S."/>
        </authorList>
    </citation>
    <scope>NUCLEOTIDE SEQUENCE [LARGE SCALE GENOMIC DNA]</scope>
</reference>
<evidence type="ECO:0000313" key="2">
    <source>
        <dbReference type="EMBL" id="SBS86562.1"/>
    </source>
</evidence>
<evidence type="ECO:0000313" key="4">
    <source>
        <dbReference type="Proteomes" id="UP000078546"/>
    </source>
</evidence>
<gene>
    <name evidence="3" type="ORF">POVCU1_034940</name>
    <name evidence="2" type="ORF">POVCU2_0037890</name>
</gene>
<protein>
    <submittedName>
        <fullName evidence="2">Amino acid transporter, putative</fullName>
    </submittedName>
</protein>
<accession>A0A1A8W5Y1</accession>
<proteinExistence type="predicted"/>
<evidence type="ECO:0000313" key="5">
    <source>
        <dbReference type="Proteomes" id="UP000078560"/>
    </source>
</evidence>
<dbReference type="AlphaFoldDB" id="A0A1A8W5Y1"/>
<dbReference type="EMBL" id="FLQV01000642">
    <property type="protein sequence ID" value="SBS96984.1"/>
    <property type="molecule type" value="Genomic_DNA"/>
</dbReference>
<dbReference type="Proteomes" id="UP000078546">
    <property type="component" value="Unassembled WGS sequence"/>
</dbReference>
<dbReference type="Proteomes" id="UP000078560">
    <property type="component" value="Unassembled WGS sequence"/>
</dbReference>
<evidence type="ECO:0000313" key="3">
    <source>
        <dbReference type="EMBL" id="SBS96984.1"/>
    </source>
</evidence>
<reference evidence="4 5" key="1">
    <citation type="submission" date="2016-05" db="EMBL/GenBank/DDBJ databases">
        <authorList>
            <person name="Naeem Raeece"/>
        </authorList>
    </citation>
    <scope>NUCLEOTIDE SEQUENCE [LARGE SCALE GENOMIC DNA]</scope>
</reference>
<sequence>MGKRSKREVSWKKVSRKEVSGKELSKKKVSEKKVSEKKVSEKKVREKKVRGKKVSGEKVSRKKVSGEKVSEGYGVYKKKCTEMCKCGEIRKWQNKTKEINLKASAMLHVKSEFFLVLLGVTQNHEMVSH</sequence>
<feature type="region of interest" description="Disordered" evidence="1">
    <location>
        <begin position="1"/>
        <end position="61"/>
    </location>
</feature>
<evidence type="ECO:0000256" key="1">
    <source>
        <dbReference type="SAM" id="MobiDB-lite"/>
    </source>
</evidence>
<name>A0A1A8W5Y1_PLAOA</name>